<protein>
    <recommendedName>
        <fullName evidence="5">Transport permease protein</fullName>
    </recommendedName>
</protein>
<evidence type="ECO:0000259" key="6">
    <source>
        <dbReference type="PROSITE" id="PS51012"/>
    </source>
</evidence>
<dbReference type="GO" id="GO:0140359">
    <property type="term" value="F:ABC-type transporter activity"/>
    <property type="evidence" value="ECO:0007669"/>
    <property type="project" value="InterPro"/>
</dbReference>
<evidence type="ECO:0000313" key="8">
    <source>
        <dbReference type="Proteomes" id="UP000177067"/>
    </source>
</evidence>
<proteinExistence type="inferred from homology"/>
<reference evidence="7 8" key="1">
    <citation type="journal article" date="2016" name="Nat. Commun.">
        <title>Thousands of microbial genomes shed light on interconnected biogeochemical processes in an aquifer system.</title>
        <authorList>
            <person name="Anantharaman K."/>
            <person name="Brown C.T."/>
            <person name="Hug L.A."/>
            <person name="Sharon I."/>
            <person name="Castelle C.J."/>
            <person name="Probst A.J."/>
            <person name="Thomas B.C."/>
            <person name="Singh A."/>
            <person name="Wilkins M.J."/>
            <person name="Karaoz U."/>
            <person name="Brodie E.L."/>
            <person name="Williams K.H."/>
            <person name="Hubbard S.S."/>
            <person name="Banfield J.F."/>
        </authorList>
    </citation>
    <scope>NUCLEOTIDE SEQUENCE [LARGE SCALE GENOMIC DNA]</scope>
</reference>
<dbReference type="PRINTS" id="PR00164">
    <property type="entry name" value="ABC2TRNSPORT"/>
</dbReference>
<feature type="transmembrane region" description="Helical" evidence="5">
    <location>
        <begin position="136"/>
        <end position="157"/>
    </location>
</feature>
<comment type="subcellular location">
    <subcellularLocation>
        <location evidence="5">Cell membrane</location>
        <topology evidence="5">Multi-pass membrane protein</topology>
    </subcellularLocation>
    <subcellularLocation>
        <location evidence="1">Membrane</location>
        <topology evidence="1">Multi-pass membrane protein</topology>
    </subcellularLocation>
</comment>
<comment type="caution">
    <text evidence="7">The sequence shown here is derived from an EMBL/GenBank/DDBJ whole genome shotgun (WGS) entry which is preliminary data.</text>
</comment>
<dbReference type="Pfam" id="PF01061">
    <property type="entry name" value="ABC2_membrane"/>
    <property type="match status" value="1"/>
</dbReference>
<name>A0A1F6LK84_9BACT</name>
<dbReference type="AlphaFoldDB" id="A0A1F6LK84"/>
<feature type="transmembrane region" description="Helical" evidence="5">
    <location>
        <begin position="59"/>
        <end position="82"/>
    </location>
</feature>
<dbReference type="PROSITE" id="PS51012">
    <property type="entry name" value="ABC_TM2"/>
    <property type="match status" value="1"/>
</dbReference>
<dbReference type="GO" id="GO:0043190">
    <property type="term" value="C:ATP-binding cassette (ABC) transporter complex"/>
    <property type="evidence" value="ECO:0007669"/>
    <property type="project" value="InterPro"/>
</dbReference>
<sequence length="253" mass="28599">MNYIGLKTFTFREIERFLRTSVQTILSPLISAALYILIFGVVVGARIDLIAGVKYIDFVLPGIVMLNLINSSFSQTAFSLYFQRFARHIEEVLTAPISYLEMIVGYVVGAVARSVVVGIGIYILAVFFSAATISHFWLFLFYAISVSVIFALLGLLIGLWSDSFEQLSLLNTFLITPLTFLGGVFNSIYMLPEGMQIYVRLNPFFYFVDGFRYSMIGVSESNIWIGIAIILGLILFFGSIVWYLFKIGWRIRN</sequence>
<gene>
    <name evidence="7" type="ORF">A2725_02155</name>
</gene>
<keyword evidence="4 5" id="KW-0472">Membrane</keyword>
<feature type="transmembrane region" description="Helical" evidence="5">
    <location>
        <begin position="169"/>
        <end position="191"/>
    </location>
</feature>
<evidence type="ECO:0000256" key="2">
    <source>
        <dbReference type="ARBA" id="ARBA00022692"/>
    </source>
</evidence>
<dbReference type="NCBIfam" id="NF011648">
    <property type="entry name" value="PRK15066.1"/>
    <property type="match status" value="1"/>
</dbReference>
<dbReference type="Proteomes" id="UP000177067">
    <property type="component" value="Unassembled WGS sequence"/>
</dbReference>
<organism evidence="7 8">
    <name type="scientific">Candidatus Magasanikbacteria bacterium RIFCSPHIGHO2_01_FULL_33_34</name>
    <dbReference type="NCBI Taxonomy" id="1798671"/>
    <lineage>
        <taxon>Bacteria</taxon>
        <taxon>Candidatus Magasanikiibacteriota</taxon>
    </lineage>
</organism>
<keyword evidence="2 5" id="KW-0812">Transmembrane</keyword>
<evidence type="ECO:0000256" key="5">
    <source>
        <dbReference type="RuleBase" id="RU361157"/>
    </source>
</evidence>
<feature type="transmembrane region" description="Helical" evidence="5">
    <location>
        <begin position="223"/>
        <end position="245"/>
    </location>
</feature>
<feature type="transmembrane region" description="Helical" evidence="5">
    <location>
        <begin position="103"/>
        <end position="130"/>
    </location>
</feature>
<keyword evidence="5" id="KW-0813">Transport</keyword>
<dbReference type="InterPro" id="IPR052522">
    <property type="entry name" value="ABC-2_transport_permease"/>
</dbReference>
<dbReference type="PANTHER" id="PTHR43332:SF1">
    <property type="entry name" value="TRANSPORT PERMEASE PROTEIN"/>
    <property type="match status" value="1"/>
</dbReference>
<dbReference type="InterPro" id="IPR013525">
    <property type="entry name" value="ABC2_TM"/>
</dbReference>
<keyword evidence="5" id="KW-1003">Cell membrane</keyword>
<evidence type="ECO:0000313" key="7">
    <source>
        <dbReference type="EMBL" id="OGH59798.1"/>
    </source>
</evidence>
<dbReference type="InterPro" id="IPR047817">
    <property type="entry name" value="ABC2_TM_bact-type"/>
</dbReference>
<evidence type="ECO:0000256" key="1">
    <source>
        <dbReference type="ARBA" id="ARBA00004141"/>
    </source>
</evidence>
<accession>A0A1F6LK84</accession>
<evidence type="ECO:0000256" key="3">
    <source>
        <dbReference type="ARBA" id="ARBA00022989"/>
    </source>
</evidence>
<dbReference type="PIRSF" id="PIRSF006648">
    <property type="entry name" value="DrrB"/>
    <property type="match status" value="1"/>
</dbReference>
<feature type="transmembrane region" description="Helical" evidence="5">
    <location>
        <begin position="25"/>
        <end position="47"/>
    </location>
</feature>
<dbReference type="PANTHER" id="PTHR43332">
    <property type="entry name" value="INNER MEMBRANE TRANSPORT PERMEASE YADH-RELATED"/>
    <property type="match status" value="1"/>
</dbReference>
<dbReference type="EMBL" id="MFPS01000006">
    <property type="protein sequence ID" value="OGH59798.1"/>
    <property type="molecule type" value="Genomic_DNA"/>
</dbReference>
<keyword evidence="3 5" id="KW-1133">Transmembrane helix</keyword>
<comment type="similarity">
    <text evidence="5">Belongs to the ABC-2 integral membrane protein family.</text>
</comment>
<evidence type="ECO:0000256" key="4">
    <source>
        <dbReference type="ARBA" id="ARBA00023136"/>
    </source>
</evidence>
<feature type="domain" description="ABC transmembrane type-2" evidence="6">
    <location>
        <begin position="19"/>
        <end position="248"/>
    </location>
</feature>
<dbReference type="InterPro" id="IPR000412">
    <property type="entry name" value="ABC_2_transport"/>
</dbReference>